<dbReference type="AlphaFoldDB" id="A0A0A7I5N5"/>
<dbReference type="EMBL" id="CP007456">
    <property type="protein sequence ID" value="AIZ14525.1"/>
    <property type="molecule type" value="Genomic_DNA"/>
</dbReference>
<dbReference type="OrthoDB" id="3197057at2"/>
<reference evidence="1 2" key="1">
    <citation type="journal article" date="2015" name="Genome Announc.">
        <title>Complete and Assembled Genome Sequence of Bifidobacterium kashiwanohense PV20-2, Isolated from the Feces of an Anemic Kenyan Infant.</title>
        <authorList>
            <person name="Vazquez-Gutierrez P."/>
            <person name="Lacroix C."/>
            <person name="Chassard C."/>
            <person name="Klumpp J."/>
            <person name="Jans C."/>
            <person name="Stevens M.J."/>
        </authorList>
    </citation>
    <scope>NUCLEOTIDE SEQUENCE [LARGE SCALE GENOMIC DNA]</scope>
    <source>
        <strain evidence="1 2">PV20-2</strain>
    </source>
</reference>
<dbReference type="STRING" id="1447716.AH68_05115"/>
<evidence type="ECO:0008006" key="3">
    <source>
        <dbReference type="Google" id="ProtNLM"/>
    </source>
</evidence>
<dbReference type="HOGENOM" id="CLU_036719_0_0_11"/>
<evidence type="ECO:0000313" key="1">
    <source>
        <dbReference type="EMBL" id="AIZ14525.1"/>
    </source>
</evidence>
<accession>A0A0A7I5N5</accession>
<gene>
    <name evidence="1" type="ORF">AH68_05115</name>
</gene>
<dbReference type="Proteomes" id="UP000030625">
    <property type="component" value="Chromosome"/>
</dbReference>
<protein>
    <recommendedName>
        <fullName evidence="3">Terminase</fullName>
    </recommendedName>
</protein>
<dbReference type="KEGG" id="bka:AH68_05115"/>
<dbReference type="RefSeq" id="WP_039198181.1">
    <property type="nucleotide sequence ID" value="NZ_CP007456.1"/>
</dbReference>
<evidence type="ECO:0000313" key="2">
    <source>
        <dbReference type="Proteomes" id="UP000030625"/>
    </source>
</evidence>
<name>A0A0A7I5N5_9BIFI</name>
<proteinExistence type="predicted"/>
<organism evidence="1 2">
    <name type="scientific">Bifidobacterium catenulatum PV20-2</name>
    <dbReference type="NCBI Taxonomy" id="1447716"/>
    <lineage>
        <taxon>Bacteria</taxon>
        <taxon>Bacillati</taxon>
        <taxon>Actinomycetota</taxon>
        <taxon>Actinomycetes</taxon>
        <taxon>Bifidobacteriales</taxon>
        <taxon>Bifidobacteriaceae</taxon>
        <taxon>Bifidobacterium</taxon>
    </lineage>
</organism>
<sequence length="627" mass="71132">MHLMIPNLTYEDRRRSLGRLALWWVETFSLIGRGGATGKPVTHSPEYIQFYLNAYALKPNGRRRFNRVSLWRPKGCNKSGLGNDLALFEAFGPCRFDHWANPGETYTFLGQAYYYLPGEPVGRPVQRPEILCLATSEDQSGNIFDSIHYNCTSGPLAQLQGFGMEVTKTRIGLPEGGEIIPTTSGDASKDGGLETFALMDEVHLYTLPKHHSMYKTVQRNLPKRSLDADPWVLEMTTYFRPGQNSVAENTLKIAEDIQAGRSRHYKGLYFDYRYSTLPIEDFPDEKKLEHALYESYGSAAHSDDGKDYIILPDGRIEAVDADGYSVEGFSLRDDGVEPGPSKDGWVDIHGLMGQIYQPDSDPNDSIRYYLNSRASSEDSWLTEPAIQSHLAYRDLYGRAVGSSSRLDGVWKDFIDEDEEITLGFDGSIRNDSTALVGCRVSDGLLFLIKLQQRPDNADPDWRVDRDGFDAAVRRMFENYNVIGCFADAHFFESMIGGWEAEYGRGMKVFARGQSSMMKFWTNNWSQDMYRALQCAHSSFEYAPEPVEEGEPDPNNILLCADPRLVSHFRNAKRREKSWGYQIHKETPKSPHKIDACMAGVLAYAAREKYLGQFEDETPQRVIPQRVW</sequence>